<dbReference type="InterPro" id="IPR054691">
    <property type="entry name" value="LeuA/HCS_post-cat"/>
</dbReference>
<sequence length="358" mass="37353">MKLCDVTLREATQLPDRDYTVEQRVAAGRALDDLDVPLVQAGFPAVGEDQTEVVSTLADDLDGDVVAIARGVESDVDAALDAGADVVEVFVPVSDGQLEHVVGKSRAEMYETAEACLDRVREGGATPHLTLMDGFRTEASAVAAAFERFDCPVVVADTVGARTPSFVAGYLRTLAESGVDLSRAGVHFHDDLGCATANALVAAQAGVGRVDVSVASLGERAGNPATEEVVAATVQEGGDPGVATERLVPACESVLDALDEDVDPRKPVLGREVTTHESGIHTDAMLSEPSVFEPFDPAAFGGERHLVFGAGTGRGAARKLLERADREPTDERVAALLERLDEAGPVDLDAALSLASSV</sequence>
<evidence type="ECO:0000256" key="3">
    <source>
        <dbReference type="ARBA" id="ARBA00022679"/>
    </source>
</evidence>
<dbReference type="Pfam" id="PF00682">
    <property type="entry name" value="HMGL-like"/>
    <property type="match status" value="1"/>
</dbReference>
<dbReference type="PROSITE" id="PS50991">
    <property type="entry name" value="PYR_CT"/>
    <property type="match status" value="1"/>
</dbReference>
<dbReference type="AlphaFoldDB" id="A0ABD5ZSU1"/>
<keyword evidence="2" id="KW-0028">Amino-acid biosynthesis</keyword>
<organism evidence="7 8">
    <name type="scientific">Halosegnis marinus</name>
    <dbReference type="NCBI Taxonomy" id="3034023"/>
    <lineage>
        <taxon>Archaea</taxon>
        <taxon>Methanobacteriati</taxon>
        <taxon>Methanobacteriota</taxon>
        <taxon>Stenosarchaea group</taxon>
        <taxon>Halobacteria</taxon>
        <taxon>Halobacteriales</taxon>
        <taxon>Natronomonadaceae</taxon>
        <taxon>Halosegnis</taxon>
    </lineage>
</organism>
<dbReference type="GO" id="GO:0016740">
    <property type="term" value="F:transferase activity"/>
    <property type="evidence" value="ECO:0007669"/>
    <property type="project" value="UniProtKB-KW"/>
</dbReference>
<dbReference type="InterPro" id="IPR050073">
    <property type="entry name" value="2-IPM_HCS-like"/>
</dbReference>
<proteinExistence type="predicted"/>
<comment type="pathway">
    <text evidence="4">Amino-acid biosynthesis.</text>
</comment>
<evidence type="ECO:0000256" key="1">
    <source>
        <dbReference type="ARBA" id="ARBA00003715"/>
    </source>
</evidence>
<reference evidence="7 8" key="1">
    <citation type="journal article" date="2019" name="Int. J. Syst. Evol. Microbiol.">
        <title>The Global Catalogue of Microorganisms (GCM) 10K type strain sequencing project: providing services to taxonomists for standard genome sequencing and annotation.</title>
        <authorList>
            <consortium name="The Broad Institute Genomics Platform"/>
            <consortium name="The Broad Institute Genome Sequencing Center for Infectious Disease"/>
            <person name="Wu L."/>
            <person name="Ma J."/>
        </authorList>
    </citation>
    <scope>NUCLEOTIDE SEQUENCE [LARGE SCALE GENOMIC DNA]</scope>
    <source>
        <strain evidence="7 8">DT85</strain>
    </source>
</reference>
<dbReference type="PANTHER" id="PTHR10277">
    <property type="entry name" value="HOMOCITRATE SYNTHASE-RELATED"/>
    <property type="match status" value="1"/>
</dbReference>
<dbReference type="Pfam" id="PF22617">
    <property type="entry name" value="HCS_D2"/>
    <property type="match status" value="1"/>
</dbReference>
<accession>A0ABD5ZSU1</accession>
<evidence type="ECO:0000313" key="8">
    <source>
        <dbReference type="Proteomes" id="UP001596398"/>
    </source>
</evidence>
<protein>
    <recommendedName>
        <fullName evidence="5">Alpha-IPM synthase</fullName>
    </recommendedName>
</protein>
<dbReference type="PANTHER" id="PTHR10277:SF9">
    <property type="entry name" value="2-ISOPROPYLMALATE SYNTHASE 1, CHLOROPLASTIC-RELATED"/>
    <property type="match status" value="1"/>
</dbReference>
<name>A0ABD5ZSU1_9EURY</name>
<comment type="caution">
    <text evidence="7">The sequence shown here is derived from an EMBL/GenBank/DDBJ whole genome shotgun (WGS) entry which is preliminary data.</text>
</comment>
<dbReference type="SUPFAM" id="SSF51569">
    <property type="entry name" value="Aldolase"/>
    <property type="match status" value="1"/>
</dbReference>
<dbReference type="Gene3D" id="3.20.20.70">
    <property type="entry name" value="Aldolase class I"/>
    <property type="match status" value="1"/>
</dbReference>
<gene>
    <name evidence="7" type="ORF">ACFQJ4_13980</name>
</gene>
<evidence type="ECO:0000313" key="7">
    <source>
        <dbReference type="EMBL" id="MFC7236422.1"/>
    </source>
</evidence>
<dbReference type="GeneID" id="79268141"/>
<evidence type="ECO:0000256" key="5">
    <source>
        <dbReference type="ARBA" id="ARBA00029993"/>
    </source>
</evidence>
<dbReference type="GO" id="GO:0009098">
    <property type="term" value="P:L-leucine biosynthetic process"/>
    <property type="evidence" value="ECO:0007669"/>
    <property type="project" value="UniProtKB-KW"/>
</dbReference>
<feature type="domain" description="Pyruvate carboxyltransferase" evidence="6">
    <location>
        <begin position="1"/>
        <end position="248"/>
    </location>
</feature>
<dbReference type="Proteomes" id="UP001596398">
    <property type="component" value="Unassembled WGS sequence"/>
</dbReference>
<dbReference type="EMBL" id="JBHTAP010000001">
    <property type="protein sequence ID" value="MFC7236422.1"/>
    <property type="molecule type" value="Genomic_DNA"/>
</dbReference>
<dbReference type="RefSeq" id="WP_276234579.1">
    <property type="nucleotide sequence ID" value="NZ_CP119802.1"/>
</dbReference>
<evidence type="ECO:0000259" key="6">
    <source>
        <dbReference type="PROSITE" id="PS50991"/>
    </source>
</evidence>
<dbReference type="InterPro" id="IPR000891">
    <property type="entry name" value="PYR_CT"/>
</dbReference>
<keyword evidence="3" id="KW-0808">Transferase</keyword>
<dbReference type="CDD" id="cd03174">
    <property type="entry name" value="DRE_TIM_metallolyase"/>
    <property type="match status" value="1"/>
</dbReference>
<evidence type="ECO:0000256" key="4">
    <source>
        <dbReference type="ARBA" id="ARBA00029440"/>
    </source>
</evidence>
<comment type="function">
    <text evidence="1">Catalyzes the condensation of the acetyl group of acetyl-CoA with 3-methyl-2-oxobutanoate (2-oxoisovalerate) to form 3-carboxy-3-hydroxy-4-methylpentanoate (2-isopropylmalate).</text>
</comment>
<keyword evidence="2" id="KW-0432">Leucine biosynthesis</keyword>
<dbReference type="Gene3D" id="1.10.238.260">
    <property type="match status" value="1"/>
</dbReference>
<keyword evidence="2" id="KW-0100">Branched-chain amino acid biosynthesis</keyword>
<keyword evidence="8" id="KW-1185">Reference proteome</keyword>
<dbReference type="InterPro" id="IPR013785">
    <property type="entry name" value="Aldolase_TIM"/>
</dbReference>
<evidence type="ECO:0000256" key="2">
    <source>
        <dbReference type="ARBA" id="ARBA00022430"/>
    </source>
</evidence>